<name>A0A223PZ09_9ADEN</name>
<organism evidence="3">
    <name type="scientific">Odocoileus adenovirus 1</name>
    <dbReference type="NCBI Taxonomy" id="78522"/>
    <lineage>
        <taxon>Viruses</taxon>
        <taxon>Varidnaviria</taxon>
        <taxon>Bamfordvirae</taxon>
        <taxon>Preplasmiviricota</taxon>
        <taxon>Polisuviricotina</taxon>
        <taxon>Pharingeaviricetes</taxon>
        <taxon>Rowavirales</taxon>
        <taxon>Adenoviridae</taxon>
        <taxon>Barthadenovirus</taxon>
        <taxon>Barthadenovirus cervi</taxon>
        <taxon>Deer atadenovirus A</taxon>
    </lineage>
</organism>
<sequence>MELKMDDFQKKDLDCEWFNESDRIKFTYFDWYAVHAYHQVINFGNVSYDVSWLHLPHFYYSNKMWQVVAFTVANEIFGLTHFVDGRGDCFVIKKGACDLKWSVDYLNFLTAFLCMKDSAGNIKPPRWTLK</sequence>
<dbReference type="Proteomes" id="UP000317920">
    <property type="component" value="Segment"/>
</dbReference>
<dbReference type="EMBL" id="KY468405">
    <property type="protein sequence ID" value="ASU50548.1"/>
    <property type="molecule type" value="Genomic_DNA"/>
</dbReference>
<accession>A0A223PZ09</accession>
<dbReference type="EMBL" id="KY468404">
    <property type="protein sequence ID" value="ASU50521.1"/>
    <property type="molecule type" value="Genomic_DNA"/>
</dbReference>
<dbReference type="EMBL" id="KY468406">
    <property type="protein sequence ID" value="ASU50575.1"/>
    <property type="molecule type" value="Genomic_DNA"/>
</dbReference>
<evidence type="ECO:0000313" key="3">
    <source>
        <dbReference type="EMBL" id="ASU50575.1"/>
    </source>
</evidence>
<dbReference type="Proteomes" id="UP000317382">
    <property type="component" value="Genome"/>
</dbReference>
<dbReference type="EMBL" id="KY468407">
    <property type="protein sequence ID" value="ASU50602.1"/>
    <property type="molecule type" value="Genomic_DNA"/>
</dbReference>
<reference evidence="3" key="1">
    <citation type="journal article" date="2017" name="J. Gen. Virol.">
        <title>Whole-genome sequences of Odocoileus hemionus deer adenovirus isolates from deer, moose and elk are highly conserved and support a new species in the genus Atadenovirus.</title>
        <authorList>
            <person name="Miller M.M."/>
            <person name="Cornish T.E."/>
            <person name="Creekmore T.E."/>
            <person name="Fox K."/>
            <person name="Laegreid W."/>
            <person name="McKenna J."/>
            <person name="Vasquez M."/>
            <person name="Woods L.W."/>
        </authorList>
    </citation>
    <scope>NUCLEOTIDE SEQUENCE [LARGE SCALE GENOMIC DNA]</scope>
    <source>
        <strain evidence="1">Ad10_Aa</strain>
        <strain evidence="2">Ad13_Elk</strain>
        <strain evidence="3">Ad16_Elk</strain>
        <strain evidence="4">Ad99_Aa</strain>
    </source>
</reference>
<protein>
    <submittedName>
        <fullName evidence="3">LH1</fullName>
    </submittedName>
</protein>
<reference evidence="3" key="2">
    <citation type="submission" date="2017-01" db="EMBL/GenBank/DDBJ databases">
        <authorList>
            <person name="Mah S.A."/>
            <person name="Swanson W.J."/>
            <person name="Moy G.W."/>
            <person name="Vacquier V.D."/>
        </authorList>
    </citation>
    <scope>NUCLEOTIDE SEQUENCE</scope>
    <source>
        <strain evidence="1">Ad10_Aa</strain>
        <strain evidence="2">Ad13_Elk</strain>
        <strain evidence="3">Ad16_Elk</strain>
        <strain evidence="4">Ad99_Aa</strain>
    </source>
</reference>
<proteinExistence type="predicted"/>
<dbReference type="Proteomes" id="UP000318427">
    <property type="component" value="Segment"/>
</dbReference>
<evidence type="ECO:0000313" key="2">
    <source>
        <dbReference type="EMBL" id="ASU50548.1"/>
    </source>
</evidence>
<dbReference type="Proteomes" id="UP000318921">
    <property type="component" value="Segment"/>
</dbReference>
<evidence type="ECO:0000313" key="1">
    <source>
        <dbReference type="EMBL" id="ASU50521.1"/>
    </source>
</evidence>
<evidence type="ECO:0000313" key="4">
    <source>
        <dbReference type="EMBL" id="ASU50602.1"/>
    </source>
</evidence>